<accession>A0A382HEP4</accession>
<dbReference type="EMBL" id="UINC01060636">
    <property type="protein sequence ID" value="SVB85347.1"/>
    <property type="molecule type" value="Genomic_DNA"/>
</dbReference>
<protein>
    <submittedName>
        <fullName evidence="2">Uncharacterized protein</fullName>
    </submittedName>
</protein>
<organism evidence="2">
    <name type="scientific">marine metagenome</name>
    <dbReference type="NCBI Taxonomy" id="408172"/>
    <lineage>
        <taxon>unclassified sequences</taxon>
        <taxon>metagenomes</taxon>
        <taxon>ecological metagenomes</taxon>
    </lineage>
</organism>
<gene>
    <name evidence="2" type="ORF">METZ01_LOCUS238201</name>
</gene>
<evidence type="ECO:0000256" key="1">
    <source>
        <dbReference type="SAM" id="MobiDB-lite"/>
    </source>
</evidence>
<dbReference type="AlphaFoldDB" id="A0A382HEP4"/>
<sequence length="95" mass="10203">LQKDFANAQAGITAQQAKLQAAQNAATKAQSELDETKKLTQTAPKVVEEKQAGSKVTQGKLTEASKARDTFKNQVDGQQAKAAALFKKYLEALPK</sequence>
<reference evidence="2" key="1">
    <citation type="submission" date="2018-05" db="EMBL/GenBank/DDBJ databases">
        <authorList>
            <person name="Lanie J.A."/>
            <person name="Ng W.-L."/>
            <person name="Kazmierczak K.M."/>
            <person name="Andrzejewski T.M."/>
            <person name="Davidsen T.M."/>
            <person name="Wayne K.J."/>
            <person name="Tettelin H."/>
            <person name="Glass J.I."/>
            <person name="Rusch D."/>
            <person name="Podicherti R."/>
            <person name="Tsui H.-C.T."/>
            <person name="Winkler M.E."/>
        </authorList>
    </citation>
    <scope>NUCLEOTIDE SEQUENCE</scope>
</reference>
<name>A0A382HEP4_9ZZZZ</name>
<feature type="region of interest" description="Disordered" evidence="1">
    <location>
        <begin position="24"/>
        <end position="61"/>
    </location>
</feature>
<evidence type="ECO:0000313" key="2">
    <source>
        <dbReference type="EMBL" id="SVB85347.1"/>
    </source>
</evidence>
<proteinExistence type="predicted"/>
<feature type="non-terminal residue" evidence="2">
    <location>
        <position position="1"/>
    </location>
</feature>